<dbReference type="InterPro" id="IPR050194">
    <property type="entry name" value="Glycosyltransferase_grp1"/>
</dbReference>
<sequence length="414" mass="46877">MNKFKKLKILHLLSQRPDSTGSGIYIQAMIRESEAWGHENFLVAGVQADHCTETFCLTQDRHFFVNFNAGGLLYNIPGMSDVMPYKSSRFCDLSEKQIEEYENAFSKTLKKAVERFEPDIIHSHHLWIVTSLAKRLFPEIPLITSCHGSDLRQFQNCLHLRKKVLSGCSQIDFVIALSKIQKKEIIRLYDLCSEKIIVAGAGYNDRLFHVSTKPAPYPVQMVYAGKLSNAKGLPWFLRALGTISSPAWQLHLIGSGTGHEKENCLNLAHKLGNRVVIHGPLSQENLAEIMRQSHILVLPSFYEGLPLVILEGLASGCRIAATMLPGTKEILEDFNADFISLIKIPRLRFIDQPYEEDEKLFEENIRDAVLHQINETLRCPQIDLSSVQDKIDSFTWTGIFKKVQDVYYKAASAS</sequence>
<dbReference type="Pfam" id="PF13692">
    <property type="entry name" value="Glyco_trans_1_4"/>
    <property type="match status" value="1"/>
</dbReference>
<dbReference type="RefSeq" id="WP_207689360.1">
    <property type="nucleotide sequence ID" value="NZ_CP061799.1"/>
</dbReference>
<dbReference type="CDD" id="cd03801">
    <property type="entry name" value="GT4_PimA-like"/>
    <property type="match status" value="1"/>
</dbReference>
<proteinExistence type="predicted"/>
<protein>
    <submittedName>
        <fullName evidence="2">Glycosyltransferase family I N-terminal domain-containing protein</fullName>
    </submittedName>
</protein>
<dbReference type="SUPFAM" id="SSF53756">
    <property type="entry name" value="UDP-Glycosyltransferase/glycogen phosphorylase"/>
    <property type="match status" value="1"/>
</dbReference>
<dbReference type="PANTHER" id="PTHR45947">
    <property type="entry name" value="SULFOQUINOVOSYL TRANSFERASE SQD2"/>
    <property type="match status" value="1"/>
</dbReference>
<name>A0A975BE69_9BACT</name>
<dbReference type="PANTHER" id="PTHR45947:SF3">
    <property type="entry name" value="SULFOQUINOVOSYL TRANSFERASE SQD2"/>
    <property type="match status" value="1"/>
</dbReference>
<dbReference type="Pfam" id="PF13439">
    <property type="entry name" value="Glyco_transf_4"/>
    <property type="match status" value="1"/>
</dbReference>
<reference evidence="2" key="1">
    <citation type="journal article" date="2021" name="Microb. Physiol.">
        <title>Proteogenomic Insights into the Physiology of Marine, Sulfate-Reducing, Filamentous Desulfonema limicola and Desulfonema magnum.</title>
        <authorList>
            <person name="Schnaars V."/>
            <person name="Wohlbrand L."/>
            <person name="Scheve S."/>
            <person name="Hinrichs C."/>
            <person name="Reinhardt R."/>
            <person name="Rabus R."/>
        </authorList>
    </citation>
    <scope>NUCLEOTIDE SEQUENCE</scope>
    <source>
        <strain evidence="2">5ac10</strain>
    </source>
</reference>
<dbReference type="InterPro" id="IPR028098">
    <property type="entry name" value="Glyco_trans_4-like_N"/>
</dbReference>
<gene>
    <name evidence="2" type="ORF">dnl_59410</name>
</gene>
<evidence type="ECO:0000313" key="2">
    <source>
        <dbReference type="EMBL" id="QTA83529.1"/>
    </source>
</evidence>
<dbReference type="GO" id="GO:0016757">
    <property type="term" value="F:glycosyltransferase activity"/>
    <property type="evidence" value="ECO:0007669"/>
    <property type="project" value="UniProtKB-ARBA"/>
</dbReference>
<dbReference type="KEGG" id="dli:dnl_59410"/>
<dbReference type="AlphaFoldDB" id="A0A975BE69"/>
<accession>A0A975BE69</accession>
<keyword evidence="3" id="KW-1185">Reference proteome</keyword>
<dbReference type="EMBL" id="CP061799">
    <property type="protein sequence ID" value="QTA83529.1"/>
    <property type="molecule type" value="Genomic_DNA"/>
</dbReference>
<organism evidence="2 3">
    <name type="scientific">Desulfonema limicola</name>
    <dbReference type="NCBI Taxonomy" id="45656"/>
    <lineage>
        <taxon>Bacteria</taxon>
        <taxon>Pseudomonadati</taxon>
        <taxon>Thermodesulfobacteriota</taxon>
        <taxon>Desulfobacteria</taxon>
        <taxon>Desulfobacterales</taxon>
        <taxon>Desulfococcaceae</taxon>
        <taxon>Desulfonema</taxon>
    </lineage>
</organism>
<dbReference type="Gene3D" id="3.40.50.2000">
    <property type="entry name" value="Glycogen Phosphorylase B"/>
    <property type="match status" value="2"/>
</dbReference>
<evidence type="ECO:0000259" key="1">
    <source>
        <dbReference type="Pfam" id="PF13439"/>
    </source>
</evidence>
<dbReference type="Proteomes" id="UP000663720">
    <property type="component" value="Chromosome"/>
</dbReference>
<evidence type="ECO:0000313" key="3">
    <source>
        <dbReference type="Proteomes" id="UP000663720"/>
    </source>
</evidence>
<feature type="domain" description="Glycosyltransferase subfamily 4-like N-terminal" evidence="1">
    <location>
        <begin position="103"/>
        <end position="200"/>
    </location>
</feature>